<dbReference type="GO" id="GO:0009247">
    <property type="term" value="P:glycolipid biosynthetic process"/>
    <property type="evidence" value="ECO:0007669"/>
    <property type="project" value="UniProtKB-ARBA"/>
</dbReference>
<dbReference type="InterPro" id="IPR004960">
    <property type="entry name" value="LipA_acyltrans"/>
</dbReference>
<evidence type="ECO:0000256" key="2">
    <source>
        <dbReference type="ARBA" id="ARBA00022475"/>
    </source>
</evidence>
<organism evidence="8 9">
    <name type="scientific">Succinatimonas hippei (strain DSM 22608 / JCM 16073 / KCTC 15190 / YIT 12066)</name>
    <dbReference type="NCBI Taxonomy" id="762983"/>
    <lineage>
        <taxon>Bacteria</taxon>
        <taxon>Pseudomonadati</taxon>
        <taxon>Pseudomonadota</taxon>
        <taxon>Gammaproteobacteria</taxon>
        <taxon>Aeromonadales</taxon>
        <taxon>Succinivibrionaceae</taxon>
        <taxon>Succinatimonas</taxon>
    </lineage>
</organism>
<keyword evidence="2" id="KW-1003">Cell membrane</keyword>
<dbReference type="HOGENOM" id="CLU_049421_1_0_6"/>
<keyword evidence="3" id="KW-0997">Cell inner membrane</keyword>
<dbReference type="PIRSF" id="PIRSF026649">
    <property type="entry name" value="MsbB"/>
    <property type="match status" value="1"/>
</dbReference>
<evidence type="ECO:0000256" key="5">
    <source>
        <dbReference type="ARBA" id="ARBA00023136"/>
    </source>
</evidence>
<comment type="subcellular location">
    <subcellularLocation>
        <location evidence="1">Cell inner membrane</location>
    </subcellularLocation>
</comment>
<dbReference type="EMBL" id="AEVO01000061">
    <property type="protein sequence ID" value="EFY06974.1"/>
    <property type="molecule type" value="Genomic_DNA"/>
</dbReference>
<sequence length="344" mass="39897">MRIPEENKNRAFDKGIVKNFIKIKYVFSWLSLALLCVVAFIPNRIRDFVAVLIASILSFLPLTPRRVAYANMRTAFPDLSAKECRALYRKSLAVGFSVTLAYAEPSVLPRFLLKRRWKLVGEENLNKALLLKKPIIFVAPHCFAIDRCGLYLSFCGINMCTMVHAQRNPVYDWFLNQQRLRFGGAVYERSSGLRTLIRELKNGRSCFFLPDEDLGRESSRFINFLGVPKATVSTLPKLAKVTDAVTMQLFSVYNLKTANFEVHFSKPFENFPSNDLEHDLSVMNQHIEQELLLHREQYMWFLRFFKTRPDESYPDIYENTHLSLLKKGKSIDYAARRRPFVENG</sequence>
<dbReference type="Proteomes" id="UP000018458">
    <property type="component" value="Unassembled WGS sequence"/>
</dbReference>
<dbReference type="GO" id="GO:0005886">
    <property type="term" value="C:plasma membrane"/>
    <property type="evidence" value="ECO:0007669"/>
    <property type="project" value="UniProtKB-SubCell"/>
</dbReference>
<evidence type="ECO:0000256" key="6">
    <source>
        <dbReference type="ARBA" id="ARBA00023315"/>
    </source>
</evidence>
<dbReference type="eggNOG" id="COG1560">
    <property type="taxonomic scope" value="Bacteria"/>
</dbReference>
<evidence type="ECO:0000313" key="9">
    <source>
        <dbReference type="Proteomes" id="UP000018458"/>
    </source>
</evidence>
<protein>
    <submittedName>
        <fullName evidence="8">Putative lipid A biosynthesis (KDO)2-(Lauroyl)-lipid IVA acyltransferase</fullName>
    </submittedName>
</protein>
<name>E8LKI7_SUCHY</name>
<dbReference type="STRING" id="762983.HMPREF9444_01227"/>
<keyword evidence="7" id="KW-1133">Transmembrane helix</keyword>
<dbReference type="OrthoDB" id="9803456at2"/>
<feature type="transmembrane region" description="Helical" evidence="7">
    <location>
        <begin position="21"/>
        <end position="42"/>
    </location>
</feature>
<accession>E8LKI7</accession>
<keyword evidence="5 7" id="KW-0472">Membrane</keyword>
<dbReference type="PANTHER" id="PTHR30606:SF4">
    <property type="entry name" value="LIPID A BIOSYNTHESIS MYRISTOYLTRANSFERASE"/>
    <property type="match status" value="1"/>
</dbReference>
<keyword evidence="6 8" id="KW-0012">Acyltransferase</keyword>
<evidence type="ECO:0000313" key="8">
    <source>
        <dbReference type="EMBL" id="EFY06974.1"/>
    </source>
</evidence>
<keyword evidence="4 8" id="KW-0808">Transferase</keyword>
<dbReference type="PANTHER" id="PTHR30606">
    <property type="entry name" value="LIPID A BIOSYNTHESIS LAUROYL ACYLTRANSFERASE"/>
    <property type="match status" value="1"/>
</dbReference>
<keyword evidence="9" id="KW-1185">Reference proteome</keyword>
<gene>
    <name evidence="8" type="ORF">HMPREF9444_01227</name>
</gene>
<evidence type="ECO:0000256" key="4">
    <source>
        <dbReference type="ARBA" id="ARBA00022679"/>
    </source>
</evidence>
<evidence type="ECO:0000256" key="3">
    <source>
        <dbReference type="ARBA" id="ARBA00022519"/>
    </source>
</evidence>
<comment type="caution">
    <text evidence="8">The sequence shown here is derived from an EMBL/GenBank/DDBJ whole genome shotgun (WGS) entry which is preliminary data.</text>
</comment>
<dbReference type="AlphaFoldDB" id="E8LKI7"/>
<dbReference type="RefSeq" id="WP_009143425.1">
    <property type="nucleotide sequence ID" value="NZ_GL830997.1"/>
</dbReference>
<evidence type="ECO:0000256" key="7">
    <source>
        <dbReference type="SAM" id="Phobius"/>
    </source>
</evidence>
<keyword evidence="7" id="KW-0812">Transmembrane</keyword>
<reference evidence="8 9" key="1">
    <citation type="submission" date="2011-01" db="EMBL/GenBank/DDBJ databases">
        <authorList>
            <person name="Weinstock G."/>
            <person name="Sodergren E."/>
            <person name="Clifton S."/>
            <person name="Fulton L."/>
            <person name="Fulton B."/>
            <person name="Courtney L."/>
            <person name="Fronick C."/>
            <person name="Harrison M."/>
            <person name="Strong C."/>
            <person name="Farmer C."/>
            <person name="Delahaunty K."/>
            <person name="Markovic C."/>
            <person name="Hall O."/>
            <person name="Minx P."/>
            <person name="Tomlinson C."/>
            <person name="Mitreva M."/>
            <person name="Hou S."/>
            <person name="Chen J."/>
            <person name="Wollam A."/>
            <person name="Pepin K.H."/>
            <person name="Johnson M."/>
            <person name="Bhonagiri V."/>
            <person name="Zhang X."/>
            <person name="Suruliraj S."/>
            <person name="Warren W."/>
            <person name="Chinwalla A."/>
            <person name="Mardis E.R."/>
            <person name="Wilson R.K."/>
        </authorList>
    </citation>
    <scope>NUCLEOTIDE SEQUENCE [LARGE SCALE GENOMIC DNA]</scope>
    <source>
        <strain evidence="9">DSM 22608 / JCM 16073 / KCTC 15190 / YIT 12066</strain>
    </source>
</reference>
<dbReference type="CDD" id="cd07984">
    <property type="entry name" value="LPLAT_LABLAT-like"/>
    <property type="match status" value="1"/>
</dbReference>
<proteinExistence type="predicted"/>
<evidence type="ECO:0000256" key="1">
    <source>
        <dbReference type="ARBA" id="ARBA00004533"/>
    </source>
</evidence>
<dbReference type="GO" id="GO:0016746">
    <property type="term" value="F:acyltransferase activity"/>
    <property type="evidence" value="ECO:0007669"/>
    <property type="project" value="UniProtKB-KW"/>
</dbReference>
<dbReference type="Pfam" id="PF03279">
    <property type="entry name" value="Lip_A_acyltrans"/>
    <property type="match status" value="1"/>
</dbReference>